<evidence type="ECO:0008006" key="3">
    <source>
        <dbReference type="Google" id="ProtNLM"/>
    </source>
</evidence>
<accession>A0A1G8IB31</accession>
<dbReference type="NCBIfam" id="NF047561">
    <property type="entry name" value="orf58_phage_fam"/>
    <property type="match status" value="1"/>
</dbReference>
<dbReference type="OrthoDB" id="1919832at2"/>
<organism evidence="1 2">
    <name type="scientific">Alteribacillus persepolensis</name>
    <dbReference type="NCBI Taxonomy" id="568899"/>
    <lineage>
        <taxon>Bacteria</taxon>
        <taxon>Bacillati</taxon>
        <taxon>Bacillota</taxon>
        <taxon>Bacilli</taxon>
        <taxon>Bacillales</taxon>
        <taxon>Bacillaceae</taxon>
        <taxon>Alteribacillus</taxon>
    </lineage>
</organism>
<dbReference type="STRING" id="568899.SAMN05192534_12375"/>
<evidence type="ECO:0000313" key="2">
    <source>
        <dbReference type="Proteomes" id="UP000199163"/>
    </source>
</evidence>
<dbReference type="Proteomes" id="UP000199163">
    <property type="component" value="Unassembled WGS sequence"/>
</dbReference>
<dbReference type="AlphaFoldDB" id="A0A1G8IB31"/>
<evidence type="ECO:0000313" key="1">
    <source>
        <dbReference type="EMBL" id="SDI16208.1"/>
    </source>
</evidence>
<dbReference type="RefSeq" id="WP_091275657.1">
    <property type="nucleotide sequence ID" value="NZ_FNDK01000023.1"/>
</dbReference>
<proteinExistence type="predicted"/>
<gene>
    <name evidence="1" type="ORF">SAMN05192534_12375</name>
</gene>
<protein>
    <recommendedName>
        <fullName evidence="3">Virus ReqiPepy6 Gp37-like protein</fullName>
    </recommendedName>
</protein>
<reference evidence="1 2" key="1">
    <citation type="submission" date="2016-10" db="EMBL/GenBank/DDBJ databases">
        <authorList>
            <person name="de Groot N.N."/>
        </authorList>
    </citation>
    <scope>NUCLEOTIDE SEQUENCE [LARGE SCALE GENOMIC DNA]</scope>
    <source>
        <strain evidence="1 2">DSM 21632</strain>
    </source>
</reference>
<dbReference type="EMBL" id="FNDK01000023">
    <property type="protein sequence ID" value="SDI16208.1"/>
    <property type="molecule type" value="Genomic_DNA"/>
</dbReference>
<keyword evidence="2" id="KW-1185">Reference proteome</keyword>
<sequence>MNSFKRESNIIMGRASLSSYYFDYEFDVEYTDEPKKNHAEVTFYNLSSDRINRISRGDPLIINAGYENDVGSCFVGVVYEADTTKEGVDRETTVKAVDGTDQRDKLRVNKTYKEGTRASQIITDLCNIVGLSVGALNLPNDVQYRQGKHEAGTILYRLRLLAEDCGAKFNINKGLAYFRPPGEGDEVRFIFSPERGLVGSPEPFVEEDEDGNEIKGYNVKALLNHRVQADSIIEIKSKNVNGSFRVRKANHSGQTDGDEWYTEMEVVE</sequence>
<name>A0A1G8IB31_9BACI</name>